<dbReference type="HOGENOM" id="CLU_1894736_0_0_11"/>
<reference evidence="1 2" key="1">
    <citation type="submission" date="2012-01" db="EMBL/GenBank/DDBJ databases">
        <title>The Genome Sequence of Scardovia wiggsiae F0424.</title>
        <authorList>
            <consortium name="The Broad Institute Genome Sequencing Platform"/>
            <person name="Earl A."/>
            <person name="Ward D."/>
            <person name="Feldgarden M."/>
            <person name="Gevers D."/>
            <person name="Izard J."/>
            <person name="Ganesan A."/>
            <person name="Baranova O.V."/>
            <person name="Blanton J.M."/>
            <person name="Tanner A.C."/>
            <person name="Mathney J."/>
            <person name="Dewhirst F.E."/>
            <person name="Young S.K."/>
            <person name="Zeng Q."/>
            <person name="Gargeya S."/>
            <person name="Fitzgerald M."/>
            <person name="Haas B."/>
            <person name="Abouelleil A."/>
            <person name="Alvarado L."/>
            <person name="Arachchi H.M."/>
            <person name="Berlin A."/>
            <person name="Chapman S.B."/>
            <person name="Gearin G."/>
            <person name="Goldberg J."/>
            <person name="Griggs A."/>
            <person name="Gujja S."/>
            <person name="Hansen M."/>
            <person name="Heiman D."/>
            <person name="Howarth C."/>
            <person name="Larimer J."/>
            <person name="Lui A."/>
            <person name="MacDonald P.J.P."/>
            <person name="McCowen C."/>
            <person name="Montmayeur A."/>
            <person name="Murphy C."/>
            <person name="Neiman D."/>
            <person name="Pearson M."/>
            <person name="Priest M."/>
            <person name="Roberts A."/>
            <person name="Saif S."/>
            <person name="Shea T."/>
            <person name="Sisk P."/>
            <person name="Stolte C."/>
            <person name="Sykes S."/>
            <person name="Wortman J."/>
            <person name="Nusbaum C."/>
            <person name="Birren B."/>
        </authorList>
    </citation>
    <scope>NUCLEOTIDE SEQUENCE [LARGE SCALE GENOMIC DNA]</scope>
    <source>
        <strain evidence="1 2">F0424</strain>
    </source>
</reference>
<evidence type="ECO:0000313" key="2">
    <source>
        <dbReference type="Proteomes" id="UP000006415"/>
    </source>
</evidence>
<name>J0X0S2_9BIFI</name>
<proteinExistence type="predicted"/>
<accession>J0X0S2</accession>
<comment type="caution">
    <text evidence="1">The sequence shown here is derived from an EMBL/GenBank/DDBJ whole genome shotgun (WGS) entry which is preliminary data.</text>
</comment>
<sequence length="134" mass="15563">MGTEYKRYTYKCGKYYTCTGFIFTDRAKTVLNSALGQYYNETGIKHTLTVRQIEESLKTPSYIYKRFTEIEVSDIEPPLIIRRFLSWLAQPAKLIYTTASASGKHKAGDEVPEGRFGCNWDYLRAPYDNTRFVK</sequence>
<dbReference type="AlphaFoldDB" id="J0X0S2"/>
<dbReference type="Proteomes" id="UP000006415">
    <property type="component" value="Unassembled WGS sequence"/>
</dbReference>
<dbReference type="RefSeq" id="WP_007147256.1">
    <property type="nucleotide sequence ID" value="NZ_AKCI01000001.1"/>
</dbReference>
<dbReference type="STRING" id="857290.HMPREF9156_00188"/>
<evidence type="ECO:0000313" key="1">
    <source>
        <dbReference type="EMBL" id="EJD65424.1"/>
    </source>
</evidence>
<gene>
    <name evidence="1" type="ORF">HMPREF9156_00188</name>
</gene>
<organism evidence="1 2">
    <name type="scientific">Scardovia wiggsiae F0424</name>
    <dbReference type="NCBI Taxonomy" id="857290"/>
    <lineage>
        <taxon>Bacteria</taxon>
        <taxon>Bacillati</taxon>
        <taxon>Actinomycetota</taxon>
        <taxon>Actinomycetes</taxon>
        <taxon>Bifidobacteriales</taxon>
        <taxon>Bifidobacteriaceae</taxon>
        <taxon>Scardovia</taxon>
    </lineage>
</organism>
<dbReference type="EMBL" id="AGZS01000001">
    <property type="protein sequence ID" value="EJD65424.1"/>
    <property type="molecule type" value="Genomic_DNA"/>
</dbReference>
<keyword evidence="2" id="KW-1185">Reference proteome</keyword>
<protein>
    <submittedName>
        <fullName evidence="1">Uncharacterized protein</fullName>
    </submittedName>
</protein>